<proteinExistence type="predicted"/>
<evidence type="ECO:0000313" key="1">
    <source>
        <dbReference type="EMBL" id="OGL80122.1"/>
    </source>
</evidence>
<comment type="caution">
    <text evidence="1">The sequence shown here is derived from an EMBL/GenBank/DDBJ whole genome shotgun (WGS) entry which is preliminary data.</text>
</comment>
<organism evidence="1 2">
    <name type="scientific">Candidatus Uhrbacteria bacterium RIFCSPLOWO2_01_FULL_47_24</name>
    <dbReference type="NCBI Taxonomy" id="1802401"/>
    <lineage>
        <taxon>Bacteria</taxon>
        <taxon>Candidatus Uhriibacteriota</taxon>
    </lineage>
</organism>
<sequence length="238" mass="27400">MESESAERYSRRWWQNEIARRIKDADEFVQEWERAMVQLAAKRTSVGPDPQWEAAHRDHLAKYEWLDREVRDFLSWYRSTVVPVREEAHLGSVGAHKTDVSSLFGSAARIQTHFGKGILREGFTRGDFGFFESEEAGGQGGWWAGESIGGQHQSNECWVIKSPGAVEEERLGKQVHAFTLVFFDPRTYRWYLSALQKMVEGGEIPVPHNALRLGQLKQWLEEHQGKWPDEIKEIDSGT</sequence>
<dbReference type="Proteomes" id="UP000176897">
    <property type="component" value="Unassembled WGS sequence"/>
</dbReference>
<name>A0A1F7UPC5_9BACT</name>
<gene>
    <name evidence="1" type="ORF">A3B21_01970</name>
</gene>
<protein>
    <submittedName>
        <fullName evidence="1">Uncharacterized protein</fullName>
    </submittedName>
</protein>
<accession>A0A1F7UPC5</accession>
<dbReference type="EMBL" id="MGEJ01000014">
    <property type="protein sequence ID" value="OGL80122.1"/>
    <property type="molecule type" value="Genomic_DNA"/>
</dbReference>
<dbReference type="AlphaFoldDB" id="A0A1F7UPC5"/>
<reference evidence="1 2" key="1">
    <citation type="journal article" date="2016" name="Nat. Commun.">
        <title>Thousands of microbial genomes shed light on interconnected biogeochemical processes in an aquifer system.</title>
        <authorList>
            <person name="Anantharaman K."/>
            <person name="Brown C.T."/>
            <person name="Hug L.A."/>
            <person name="Sharon I."/>
            <person name="Castelle C.J."/>
            <person name="Probst A.J."/>
            <person name="Thomas B.C."/>
            <person name="Singh A."/>
            <person name="Wilkins M.J."/>
            <person name="Karaoz U."/>
            <person name="Brodie E.L."/>
            <person name="Williams K.H."/>
            <person name="Hubbard S.S."/>
            <person name="Banfield J.F."/>
        </authorList>
    </citation>
    <scope>NUCLEOTIDE SEQUENCE [LARGE SCALE GENOMIC DNA]</scope>
</reference>
<evidence type="ECO:0000313" key="2">
    <source>
        <dbReference type="Proteomes" id="UP000176897"/>
    </source>
</evidence>